<evidence type="ECO:0000313" key="3">
    <source>
        <dbReference type="Proteomes" id="UP000020406"/>
    </source>
</evidence>
<reference evidence="1 3" key="1">
    <citation type="journal article" date="2014" name="Genome Announc.">
        <title>Draft Genome Sequence of Xylella fastidiosa Pear Leaf Scorch Strain in Taiwan.</title>
        <authorList>
            <person name="Su C.C."/>
            <person name="Deng W.L."/>
            <person name="Jan F.J."/>
            <person name="Chang C.J."/>
            <person name="Huang H."/>
            <person name="Chen J."/>
        </authorList>
    </citation>
    <scope>NUCLEOTIDE SEQUENCE [LARGE SCALE GENOMIC DNA]</scope>
    <source>
        <strain evidence="1 3">PLS229</strain>
    </source>
</reference>
<dbReference type="RefSeq" id="WP_160165157.1">
    <property type="nucleotide sequence ID" value="NZ_CP053627.1"/>
</dbReference>
<comment type="caution">
    <text evidence="1">The sequence shown here is derived from an EMBL/GenBank/DDBJ whole genome shotgun (WGS) entry which is preliminary data.</text>
</comment>
<reference evidence="2" key="2">
    <citation type="submission" date="2021-11" db="EMBL/GenBank/DDBJ databases">
        <title>Genome sequence of Xylella taiwanensis PLS432.</title>
        <authorList>
            <person name="Weng L.-W."/>
            <person name="Su C.-C."/>
            <person name="Tsai C.-W."/>
            <person name="Kuo C.-H."/>
        </authorList>
    </citation>
    <scope>NUCLEOTIDE SEQUENCE</scope>
    <source>
        <strain evidence="2">PLS432</strain>
    </source>
</reference>
<proteinExistence type="predicted"/>
<organism evidence="1 3">
    <name type="scientific">Xylella taiwanensis</name>
    <dbReference type="NCBI Taxonomy" id="1444770"/>
    <lineage>
        <taxon>Bacteria</taxon>
        <taxon>Pseudomonadati</taxon>
        <taxon>Pseudomonadota</taxon>
        <taxon>Gammaproteobacteria</taxon>
        <taxon>Lysobacterales</taxon>
        <taxon>Lysobacteraceae</taxon>
        <taxon>Xylella</taxon>
    </lineage>
</organism>
<gene>
    <name evidence="1" type="ORF">AF72_05185</name>
    <name evidence="2" type="ORF">LPH55_07285</name>
</gene>
<keyword evidence="4" id="KW-1185">Reference proteome</keyword>
<dbReference type="EMBL" id="JDSQ01000007">
    <property type="protein sequence ID" value="EWS78470.1"/>
    <property type="molecule type" value="Genomic_DNA"/>
</dbReference>
<protein>
    <submittedName>
        <fullName evidence="1">Uncharacterized protein</fullName>
    </submittedName>
</protein>
<dbReference type="Proteomes" id="UP001430701">
    <property type="component" value="Unassembled WGS sequence"/>
</dbReference>
<sequence>MNDNRKEKELEEKLLGLASLADSVIDSIKDDMTPAQLESLRNEVSSMRGQIFSSKEE</sequence>
<dbReference type="Proteomes" id="UP000020406">
    <property type="component" value="Unassembled WGS sequence"/>
</dbReference>
<name>Z9JJ92_9GAMM</name>
<accession>Z9JJ92</accession>
<dbReference type="EMBL" id="JAJPPU010000002">
    <property type="protein sequence ID" value="MCD8473261.1"/>
    <property type="molecule type" value="Genomic_DNA"/>
</dbReference>
<evidence type="ECO:0000313" key="4">
    <source>
        <dbReference type="Proteomes" id="UP001430701"/>
    </source>
</evidence>
<dbReference type="GeneID" id="68900151"/>
<dbReference type="AlphaFoldDB" id="Z9JJ92"/>
<evidence type="ECO:0000313" key="1">
    <source>
        <dbReference type="EMBL" id="EWS78470.1"/>
    </source>
</evidence>
<evidence type="ECO:0000313" key="2">
    <source>
        <dbReference type="EMBL" id="MCD8473261.1"/>
    </source>
</evidence>
<dbReference type="PATRIC" id="fig|1444770.3.peg.1242"/>